<evidence type="ECO:0000313" key="3">
    <source>
        <dbReference type="Proteomes" id="UP000054032"/>
    </source>
</evidence>
<dbReference type="HOGENOM" id="CLU_625542_0_0_1"/>
<dbReference type="AlphaFoldDB" id="W6YZN1"/>
<proteinExistence type="predicted"/>
<dbReference type="RefSeq" id="XP_007692486.1">
    <property type="nucleotide sequence ID" value="XM_007694296.1"/>
</dbReference>
<evidence type="ECO:0000313" key="2">
    <source>
        <dbReference type="EMBL" id="EUC40994.1"/>
    </source>
</evidence>
<dbReference type="Proteomes" id="UP000054032">
    <property type="component" value="Unassembled WGS sequence"/>
</dbReference>
<reference evidence="2 3" key="1">
    <citation type="journal article" date="2013" name="PLoS Genet.">
        <title>Comparative genome structure, secondary metabolite, and effector coding capacity across Cochliobolus pathogens.</title>
        <authorList>
            <person name="Condon B.J."/>
            <person name="Leng Y."/>
            <person name="Wu D."/>
            <person name="Bushley K.E."/>
            <person name="Ohm R.A."/>
            <person name="Otillar R."/>
            <person name="Martin J."/>
            <person name="Schackwitz W."/>
            <person name="Grimwood J."/>
            <person name="MohdZainudin N."/>
            <person name="Xue C."/>
            <person name="Wang R."/>
            <person name="Manning V.A."/>
            <person name="Dhillon B."/>
            <person name="Tu Z.J."/>
            <person name="Steffenson B.J."/>
            <person name="Salamov A."/>
            <person name="Sun H."/>
            <person name="Lowry S."/>
            <person name="LaButti K."/>
            <person name="Han J."/>
            <person name="Copeland A."/>
            <person name="Lindquist E."/>
            <person name="Barry K."/>
            <person name="Schmutz J."/>
            <person name="Baker S.E."/>
            <person name="Ciuffetti L.M."/>
            <person name="Grigoriev I.V."/>
            <person name="Zhong S."/>
            <person name="Turgeon B.G."/>
        </authorList>
    </citation>
    <scope>NUCLEOTIDE SEQUENCE [LARGE SCALE GENOMIC DNA]</scope>
    <source>
        <strain evidence="2 3">ATCC 44560</strain>
    </source>
</reference>
<name>W6YZN1_COCMI</name>
<gene>
    <name evidence="2" type="ORF">COCMIDRAFT_30160</name>
</gene>
<organism evidence="2 3">
    <name type="scientific">Bipolaris oryzae ATCC 44560</name>
    <dbReference type="NCBI Taxonomy" id="930090"/>
    <lineage>
        <taxon>Eukaryota</taxon>
        <taxon>Fungi</taxon>
        <taxon>Dikarya</taxon>
        <taxon>Ascomycota</taxon>
        <taxon>Pezizomycotina</taxon>
        <taxon>Dothideomycetes</taxon>
        <taxon>Pleosporomycetidae</taxon>
        <taxon>Pleosporales</taxon>
        <taxon>Pleosporineae</taxon>
        <taxon>Pleosporaceae</taxon>
        <taxon>Bipolaris</taxon>
    </lineage>
</organism>
<dbReference type="KEGG" id="bor:COCMIDRAFT_30160"/>
<accession>W6YZN1</accession>
<evidence type="ECO:0000256" key="1">
    <source>
        <dbReference type="SAM" id="MobiDB-lite"/>
    </source>
</evidence>
<feature type="compositionally biased region" description="Polar residues" evidence="1">
    <location>
        <begin position="161"/>
        <end position="182"/>
    </location>
</feature>
<feature type="compositionally biased region" description="Acidic residues" evidence="1">
    <location>
        <begin position="183"/>
        <end position="195"/>
    </location>
</feature>
<dbReference type="EMBL" id="KI964126">
    <property type="protein sequence ID" value="EUC40994.1"/>
    <property type="molecule type" value="Genomic_DNA"/>
</dbReference>
<dbReference type="GeneID" id="19121627"/>
<sequence>MSLAPILDDSDCRRCDFVDVGGVRVYRARVCVRVCTKRFICNLPSTSSTSTSSSGGGGVEERAWSVRVSRQSPQLASLPLLMLAVRLLFPPLLRLVRQYAVAAGIMQYGTIFFPYPEQMQGPWCAAEKPRALPVDTEAVAETTSNCSNVHHDGSHGRPREPTSQSSNRQPGNPSNQSAISQSDESDTPTLDLEEPLDGRGCRSVCTYMHTRRKHVSSRGPARQIHGRSSSLARLLPIISPTLARLVCLQSPLAGACEPGTHDCTTSRDVWWLHITATPLGRQRGGVSMVPGPSAVLHTLTLDTQLYATKYVGSKEVKYHGCLCSITYMAGSSPAIHVKCDVRHSVPSAIAQPDLHCLAGPARSAWSQNGNVNMVCRSKSVMHAAERPPKGSFRPPSRRPKSRYQTLDAWLRLDAGVEPIFRHEAGADAHYVLRENDGC</sequence>
<protein>
    <submittedName>
        <fullName evidence="2">Uncharacterized protein</fullName>
    </submittedName>
</protein>
<feature type="region of interest" description="Disordered" evidence="1">
    <location>
        <begin position="144"/>
        <end position="197"/>
    </location>
</feature>
<keyword evidence="3" id="KW-1185">Reference proteome</keyword>
<feature type="compositionally biased region" description="Basic and acidic residues" evidence="1">
    <location>
        <begin position="149"/>
        <end position="160"/>
    </location>
</feature>